<dbReference type="AlphaFoldDB" id="T0KYX7"/>
<accession>T0KYX7</accession>
<sequence>MIKNILTRYISKYFANIDPQNINYNVFTQTLDIYNVSLNPSFFKHRSSKISHCRYSHSFTSPSIIINKMCIEIEDVIFTKDSSFNVNINDLTIYYKGLEINIKKFNNDEFIDIEILSHNKFLLAIDKIIKSNIIKLSNIKGNVNNLFNYYNDFSISNTSNLVPTFFINIKQMKFLNNYIYLKNIECINSENLKISLRKLSILNYKFKDIIFYVDSKLNVKNKDLYISYQKYKLENVEKFDIFIKLNKNIFLSDTKTNTLEFLQKIKQYIKNDYNIKFEYLNYLLKFKLSKDFLLKNLTFNNIYIDKIEISDCFNIFNVKLMYETSRNNANYDLLNMLDFDIVIRNINIFDNTNMNIMFIQKLTFYHSIKKIKMFLKNKYFFNNFLETSTENLIYDNRDKHYEYNTVEEMEIYYFKNKIILNIFNIFIIDDNLFNKINMKKNNIEDLEDDILFYIVLFNVNVYLNNYVFRSKFLFYRKYLYLGFVDAYFNNNLIIDEFIFKYDQNKIYIQNAIFNINQHLIDYVHKKIIHTSENTNYNYYNVINKLKNFNIQNININYFDNSNIEIYSLNIKNINNNDETSSKNMYATKLRECENKFKNNFFNKNHLKDFSSEYNNESSIDLFKNKYIVNLNNIQIDYQIYKTNTPILFKCNHIYISYEDKNLRINIEKFLLSNEIFNHNFYKNKQVSNNYLLNNFLESLYISKLEGTLLYKYPINLDLCPIKIKITKDMDIFKKLYNSYKSMLSSKIIKIICNTVYNSIFNTKTYSLNYKDDIDIPCIYTKIENNNTRIKYPMPMRPNIIKYNKGLCIGFYIYNKYKKQNEYFLDASYCSIQYNEINNNLYNNCIILTTKRLLLSTKINLKELSLDDLCVKEKINILL</sequence>
<reference evidence="1 2" key="1">
    <citation type="journal article" date="2013" name="BMC Genomics">
        <title>Genome sequencing and comparative genomics of honey bee microsporidia, Nosema apis reveal novel insights into host-parasite interactions.</title>
        <authorList>
            <person name="Chen Yp."/>
            <person name="Pettis J.S."/>
            <person name="Zhao Y."/>
            <person name="Liu X."/>
            <person name="Tallon L.J."/>
            <person name="Sadzewicz L.D."/>
            <person name="Li R."/>
            <person name="Zheng H."/>
            <person name="Huang S."/>
            <person name="Zhang X."/>
            <person name="Hamilton M.C."/>
            <person name="Pernal S.F."/>
            <person name="Melathopoulos A.P."/>
            <person name="Yan X."/>
            <person name="Evans J.D."/>
        </authorList>
    </citation>
    <scope>NUCLEOTIDE SEQUENCE [LARGE SCALE GENOMIC DNA]</scope>
    <source>
        <strain evidence="1 2">BRL 01</strain>
    </source>
</reference>
<organism evidence="1 2">
    <name type="scientific">Vairimorpha apis BRL 01</name>
    <dbReference type="NCBI Taxonomy" id="1037528"/>
    <lineage>
        <taxon>Eukaryota</taxon>
        <taxon>Fungi</taxon>
        <taxon>Fungi incertae sedis</taxon>
        <taxon>Microsporidia</taxon>
        <taxon>Nosematidae</taxon>
        <taxon>Vairimorpha</taxon>
    </lineage>
</organism>
<evidence type="ECO:0000313" key="2">
    <source>
        <dbReference type="Proteomes" id="UP000053780"/>
    </source>
</evidence>
<protein>
    <submittedName>
        <fullName evidence="1">Uncharacterized protein</fullName>
    </submittedName>
</protein>
<proteinExistence type="predicted"/>
<dbReference type="Proteomes" id="UP000053780">
    <property type="component" value="Unassembled WGS sequence"/>
</dbReference>
<dbReference type="EMBL" id="KE647286">
    <property type="protein sequence ID" value="EQB60447.1"/>
    <property type="molecule type" value="Genomic_DNA"/>
</dbReference>
<name>T0KYX7_9MICR</name>
<keyword evidence="2" id="KW-1185">Reference proteome</keyword>
<dbReference type="OrthoDB" id="772928at2759"/>
<gene>
    <name evidence="1" type="ORF">NAPIS_ORF01991</name>
</gene>
<dbReference type="VEuPathDB" id="MicrosporidiaDB:NAPIS_ORF01991"/>
<dbReference type="HOGENOM" id="CLU_336815_0_0_1"/>
<evidence type="ECO:0000313" key="1">
    <source>
        <dbReference type="EMBL" id="EQB60447.1"/>
    </source>
</evidence>